<dbReference type="EMBL" id="BAAAUX010000005">
    <property type="protein sequence ID" value="GAA2778168.1"/>
    <property type="molecule type" value="Genomic_DNA"/>
</dbReference>
<comment type="caution">
    <text evidence="1">The sequence shown here is derived from an EMBL/GenBank/DDBJ whole genome shotgun (WGS) entry which is preliminary data.</text>
</comment>
<protein>
    <submittedName>
        <fullName evidence="1">Uncharacterized protein</fullName>
    </submittedName>
</protein>
<evidence type="ECO:0000313" key="2">
    <source>
        <dbReference type="Proteomes" id="UP001500979"/>
    </source>
</evidence>
<proteinExistence type="predicted"/>
<sequence length="55" mass="6173">MSKVKKVCDLKRGDVLLWSGKPMPVSSVDVTPKRVIVQVGDVEFLYDHDATETVR</sequence>
<name>A0ABN3V4J9_9PSEU</name>
<organism evidence="1 2">
    <name type="scientific">Saccharopolyspora taberi</name>
    <dbReference type="NCBI Taxonomy" id="60895"/>
    <lineage>
        <taxon>Bacteria</taxon>
        <taxon>Bacillati</taxon>
        <taxon>Actinomycetota</taxon>
        <taxon>Actinomycetes</taxon>
        <taxon>Pseudonocardiales</taxon>
        <taxon>Pseudonocardiaceae</taxon>
        <taxon>Saccharopolyspora</taxon>
    </lineage>
</organism>
<gene>
    <name evidence="1" type="ORF">GCM10010470_09210</name>
</gene>
<reference evidence="1 2" key="1">
    <citation type="journal article" date="2019" name="Int. J. Syst. Evol. Microbiol.">
        <title>The Global Catalogue of Microorganisms (GCM) 10K type strain sequencing project: providing services to taxonomists for standard genome sequencing and annotation.</title>
        <authorList>
            <consortium name="The Broad Institute Genomics Platform"/>
            <consortium name="The Broad Institute Genome Sequencing Center for Infectious Disease"/>
            <person name="Wu L."/>
            <person name="Ma J."/>
        </authorList>
    </citation>
    <scope>NUCLEOTIDE SEQUENCE [LARGE SCALE GENOMIC DNA]</scope>
    <source>
        <strain evidence="1 2">JCM 9383</strain>
    </source>
</reference>
<dbReference type="Proteomes" id="UP001500979">
    <property type="component" value="Unassembled WGS sequence"/>
</dbReference>
<keyword evidence="2" id="KW-1185">Reference proteome</keyword>
<evidence type="ECO:0000313" key="1">
    <source>
        <dbReference type="EMBL" id="GAA2778168.1"/>
    </source>
</evidence>
<dbReference type="RefSeq" id="WP_344678116.1">
    <property type="nucleotide sequence ID" value="NZ_BAAAUX010000005.1"/>
</dbReference>
<accession>A0ABN3V4J9</accession>